<evidence type="ECO:0000313" key="2">
    <source>
        <dbReference type="Proteomes" id="UP000092651"/>
    </source>
</evidence>
<accession>A0A1B8ZK34</accession>
<keyword evidence="2" id="KW-1185">Reference proteome</keyword>
<evidence type="ECO:0000313" key="1">
    <source>
        <dbReference type="EMBL" id="OCA71969.1"/>
    </source>
</evidence>
<dbReference type="AlphaFoldDB" id="A0A1B8ZK34"/>
<name>A0A1B8ZK34_9FLAO</name>
<dbReference type="Proteomes" id="UP000092651">
    <property type="component" value="Unassembled WGS sequence"/>
</dbReference>
<dbReference type="EMBL" id="MAYH01000023">
    <property type="protein sequence ID" value="OCA71969.1"/>
    <property type="molecule type" value="Genomic_DNA"/>
</dbReference>
<comment type="caution">
    <text evidence="1">The sequence shown here is derived from an EMBL/GenBank/DDBJ whole genome shotgun (WGS) entry which is preliminary data.</text>
</comment>
<dbReference type="RefSeq" id="WP_065394203.1">
    <property type="nucleotide sequence ID" value="NZ_MAYH01000023.1"/>
</dbReference>
<dbReference type="OrthoDB" id="1271386at2"/>
<protein>
    <submittedName>
        <fullName evidence="1">Uncharacterized protein</fullName>
    </submittedName>
</protein>
<reference evidence="1 2" key="1">
    <citation type="submission" date="2016-07" db="EMBL/GenBank/DDBJ databases">
        <authorList>
            <person name="Jeong J.-J."/>
            <person name="Kim D.W."/>
            <person name="Sang M.K."/>
            <person name="Choi I.-G."/>
            <person name="Kim K.D."/>
        </authorList>
    </citation>
    <scope>NUCLEOTIDE SEQUENCE [LARGE SCALE GENOMIC DNA]</scope>
    <source>
        <strain evidence="1 2">UTM-3</strain>
    </source>
</reference>
<proteinExistence type="predicted"/>
<gene>
    <name evidence="1" type="ORF">BBI01_07380</name>
</gene>
<dbReference type="PROSITE" id="PS51257">
    <property type="entry name" value="PROKAR_LIPOPROTEIN"/>
    <property type="match status" value="1"/>
</dbReference>
<sequence length="178" mass="20960">MKRIFSFLSIIILLFSCNKEDDGLNNGYFWLYGVGLKNMYGEEAINGVSEKWKIKWIDAGGCTIDYETFKKIINTNKKTRAAIESKYGKDWDVKYNKDLEDFRMKRVDVMDILIVNKLFRNKLRDHNIPIDDVDKEVKELNDKGQYEVAVINPKLKYENNICFRVNVDTKDRTVKLIK</sequence>
<organism evidence="1 2">
    <name type="scientific">Chryseobacterium artocarpi</name>
    <dbReference type="NCBI Taxonomy" id="1414727"/>
    <lineage>
        <taxon>Bacteria</taxon>
        <taxon>Pseudomonadati</taxon>
        <taxon>Bacteroidota</taxon>
        <taxon>Flavobacteriia</taxon>
        <taxon>Flavobacteriales</taxon>
        <taxon>Weeksellaceae</taxon>
        <taxon>Chryseobacterium group</taxon>
        <taxon>Chryseobacterium</taxon>
    </lineage>
</organism>